<gene>
    <name evidence="1" type="ORF">HPB50_008013</name>
</gene>
<reference evidence="1" key="1">
    <citation type="submission" date="2020-05" db="EMBL/GenBank/DDBJ databases">
        <title>Large-scale comparative analyses of tick genomes elucidate their genetic diversity and vector capacities.</title>
        <authorList>
            <person name="Jia N."/>
            <person name="Wang J."/>
            <person name="Shi W."/>
            <person name="Du L."/>
            <person name="Sun Y."/>
            <person name="Zhan W."/>
            <person name="Jiang J."/>
            <person name="Wang Q."/>
            <person name="Zhang B."/>
            <person name="Ji P."/>
            <person name="Sakyi L.B."/>
            <person name="Cui X."/>
            <person name="Yuan T."/>
            <person name="Jiang B."/>
            <person name="Yang W."/>
            <person name="Lam T.T.-Y."/>
            <person name="Chang Q."/>
            <person name="Ding S."/>
            <person name="Wang X."/>
            <person name="Zhu J."/>
            <person name="Ruan X."/>
            <person name="Zhao L."/>
            <person name="Wei J."/>
            <person name="Que T."/>
            <person name="Du C."/>
            <person name="Cheng J."/>
            <person name="Dai P."/>
            <person name="Han X."/>
            <person name="Huang E."/>
            <person name="Gao Y."/>
            <person name="Liu J."/>
            <person name="Shao H."/>
            <person name="Ye R."/>
            <person name="Li L."/>
            <person name="Wei W."/>
            <person name="Wang X."/>
            <person name="Wang C."/>
            <person name="Yang T."/>
            <person name="Huo Q."/>
            <person name="Li W."/>
            <person name="Guo W."/>
            <person name="Chen H."/>
            <person name="Zhou L."/>
            <person name="Ni X."/>
            <person name="Tian J."/>
            <person name="Zhou Y."/>
            <person name="Sheng Y."/>
            <person name="Liu T."/>
            <person name="Pan Y."/>
            <person name="Xia L."/>
            <person name="Li J."/>
            <person name="Zhao F."/>
            <person name="Cao W."/>
        </authorList>
    </citation>
    <scope>NUCLEOTIDE SEQUENCE</scope>
    <source>
        <strain evidence="1">Hyas-2018</strain>
    </source>
</reference>
<accession>A0ACB7SET7</accession>
<dbReference type="EMBL" id="CM023484">
    <property type="protein sequence ID" value="KAH6932592.1"/>
    <property type="molecule type" value="Genomic_DNA"/>
</dbReference>
<evidence type="ECO:0000313" key="1">
    <source>
        <dbReference type="EMBL" id="KAH6932592.1"/>
    </source>
</evidence>
<name>A0ACB7SET7_HYAAI</name>
<protein>
    <submittedName>
        <fullName evidence="1">Uncharacterized protein</fullName>
    </submittedName>
</protein>
<proteinExistence type="predicted"/>
<comment type="caution">
    <text evidence="1">The sequence shown here is derived from an EMBL/GenBank/DDBJ whole genome shotgun (WGS) entry which is preliminary data.</text>
</comment>
<organism evidence="1 2">
    <name type="scientific">Hyalomma asiaticum</name>
    <name type="common">Tick</name>
    <dbReference type="NCBI Taxonomy" id="266040"/>
    <lineage>
        <taxon>Eukaryota</taxon>
        <taxon>Metazoa</taxon>
        <taxon>Ecdysozoa</taxon>
        <taxon>Arthropoda</taxon>
        <taxon>Chelicerata</taxon>
        <taxon>Arachnida</taxon>
        <taxon>Acari</taxon>
        <taxon>Parasitiformes</taxon>
        <taxon>Ixodida</taxon>
        <taxon>Ixodoidea</taxon>
        <taxon>Ixodidae</taxon>
        <taxon>Hyalomminae</taxon>
        <taxon>Hyalomma</taxon>
    </lineage>
</organism>
<evidence type="ECO:0000313" key="2">
    <source>
        <dbReference type="Proteomes" id="UP000821845"/>
    </source>
</evidence>
<keyword evidence="2" id="KW-1185">Reference proteome</keyword>
<dbReference type="Proteomes" id="UP000821845">
    <property type="component" value="Chromosome 4"/>
</dbReference>
<sequence length="155" mass="17206">MLLNKLMQPLLKAFKSDAEADRRATAEVQSGKYTAVAMARTKGLLWAKVEGSKLVIIYARLDVVLKGRIQNLSKSIQTQKHGLAKGRHDIPRAWLGCFLAKPLPRNMRPDYHQGTRAARAKALNERYSNTEGAYFVDASGLVAGIYTVAVIHEDK</sequence>